<keyword evidence="3" id="KW-0238">DNA-binding</keyword>
<dbReference type="Pfam" id="PF13356">
    <property type="entry name" value="Arm-DNA-bind_3"/>
    <property type="match status" value="1"/>
</dbReference>
<dbReference type="InterPro" id="IPR013762">
    <property type="entry name" value="Integrase-like_cat_sf"/>
</dbReference>
<dbReference type="InterPro" id="IPR011010">
    <property type="entry name" value="DNA_brk_join_enz"/>
</dbReference>
<dbReference type="CDD" id="cd00796">
    <property type="entry name" value="INT_Rci_Hp1_C"/>
    <property type="match status" value="1"/>
</dbReference>
<dbReference type="InterPro" id="IPR002104">
    <property type="entry name" value="Integrase_catalytic"/>
</dbReference>
<protein>
    <submittedName>
        <fullName evidence="7">Site-specific integrase</fullName>
    </submittedName>
</protein>
<evidence type="ECO:0000256" key="4">
    <source>
        <dbReference type="ARBA" id="ARBA00023172"/>
    </source>
</evidence>
<dbReference type="InterPro" id="IPR038488">
    <property type="entry name" value="Integrase_DNA-bd_sf"/>
</dbReference>
<evidence type="ECO:0000313" key="8">
    <source>
        <dbReference type="Proteomes" id="UP001324794"/>
    </source>
</evidence>
<comment type="similarity">
    <text evidence="1">Belongs to the 'phage' integrase family.</text>
</comment>
<evidence type="ECO:0000259" key="6">
    <source>
        <dbReference type="PROSITE" id="PS51898"/>
    </source>
</evidence>
<accession>A0ABZ0YPQ5</accession>
<dbReference type="PANTHER" id="PTHR30629">
    <property type="entry name" value="PROPHAGE INTEGRASE"/>
    <property type="match status" value="1"/>
</dbReference>
<dbReference type="Gene3D" id="1.10.443.10">
    <property type="entry name" value="Intergrase catalytic core"/>
    <property type="match status" value="1"/>
</dbReference>
<dbReference type="InterPro" id="IPR010998">
    <property type="entry name" value="Integrase_recombinase_N"/>
</dbReference>
<feature type="region of interest" description="Disordered" evidence="5">
    <location>
        <begin position="1"/>
        <end position="23"/>
    </location>
</feature>
<keyword evidence="8" id="KW-1185">Reference proteome</keyword>
<evidence type="ECO:0000256" key="3">
    <source>
        <dbReference type="ARBA" id="ARBA00023125"/>
    </source>
</evidence>
<evidence type="ECO:0000256" key="2">
    <source>
        <dbReference type="ARBA" id="ARBA00022908"/>
    </source>
</evidence>
<dbReference type="PANTHER" id="PTHR30629:SF2">
    <property type="entry name" value="PROPHAGE INTEGRASE INTS-RELATED"/>
    <property type="match status" value="1"/>
</dbReference>
<dbReference type="Gene3D" id="3.30.160.390">
    <property type="entry name" value="Integrase, DNA-binding domain"/>
    <property type="match status" value="1"/>
</dbReference>
<dbReference type="EMBL" id="CP140255">
    <property type="protein sequence ID" value="WQH14097.1"/>
    <property type="molecule type" value="Genomic_DNA"/>
</dbReference>
<dbReference type="Proteomes" id="UP001324794">
    <property type="component" value="Chromosome"/>
</dbReference>
<dbReference type="Pfam" id="PF00589">
    <property type="entry name" value="Phage_integrase"/>
    <property type="match status" value="1"/>
</dbReference>
<dbReference type="RefSeq" id="WP_223289035.1">
    <property type="nucleotide sequence ID" value="NZ_CP140255.1"/>
</dbReference>
<reference evidence="7 8" key="1">
    <citation type="submission" date="2023-11" db="EMBL/GenBank/DDBJ databases">
        <title>MicrobeMod: A computational toolkit for identifying prokaryotic methylation and restriction-modification with nanopore sequencing.</title>
        <authorList>
            <person name="Crits-Christoph A."/>
            <person name="Kang S.C."/>
            <person name="Lee H."/>
            <person name="Ostrov N."/>
        </authorList>
    </citation>
    <scope>NUCLEOTIDE SEQUENCE [LARGE SCALE GENOMIC DNA]</scope>
    <source>
        <strain evidence="7 8">ATCC BAA-805</strain>
    </source>
</reference>
<dbReference type="InterPro" id="IPR050808">
    <property type="entry name" value="Phage_Integrase"/>
</dbReference>
<evidence type="ECO:0000256" key="5">
    <source>
        <dbReference type="SAM" id="MobiDB-lite"/>
    </source>
</evidence>
<feature type="compositionally biased region" description="Polar residues" evidence="5">
    <location>
        <begin position="1"/>
        <end position="11"/>
    </location>
</feature>
<feature type="domain" description="Tyr recombinase" evidence="6">
    <location>
        <begin position="203"/>
        <end position="375"/>
    </location>
</feature>
<evidence type="ECO:0000256" key="1">
    <source>
        <dbReference type="ARBA" id="ARBA00008857"/>
    </source>
</evidence>
<proteinExistence type="inferred from homology"/>
<name>A0ABZ0YPQ5_9GAMM</name>
<keyword evidence="2" id="KW-0229">DNA integration</keyword>
<organism evidence="7 8">
    <name type="scientific">Vreelandella neptunia</name>
    <dbReference type="NCBI Taxonomy" id="115551"/>
    <lineage>
        <taxon>Bacteria</taxon>
        <taxon>Pseudomonadati</taxon>
        <taxon>Pseudomonadota</taxon>
        <taxon>Gammaproteobacteria</taxon>
        <taxon>Oceanospirillales</taxon>
        <taxon>Halomonadaceae</taxon>
        <taxon>Vreelandella</taxon>
    </lineage>
</organism>
<gene>
    <name evidence="7" type="ORF">SR894_06040</name>
</gene>
<dbReference type="Gene3D" id="1.10.150.130">
    <property type="match status" value="1"/>
</dbReference>
<evidence type="ECO:0000313" key="7">
    <source>
        <dbReference type="EMBL" id="WQH14097.1"/>
    </source>
</evidence>
<sequence length="409" mass="46354">MATPPFTQSFVDKQACPPGKRKVNLQDTQVPGLMLELRASGGRTYYVRYTDDRGKRYQHKLGDATLIKLSQARQKAQEVKSKVVMGENPAEDKRIARQVPTLEVFIQQRYLPFVKMYKRSWSTDECLLRNHVSPYLGHLPLDRITKAAMVEVIHQHRASHKPASTNRVLILVRYLYNLAMEWDIPGVTQNPTKGIPQFQENNRRERYLNAGEAQALFQAIDTSPNPLLGPIVAMLLLTGARRGEVLKARWEDIHWEQKRWRIPLPKTGEARHVPLSEQALGLLASRREVTDSDWIFANPKSGKPFISVFHSWDSARQRAGLPDLRLHDLRHSFASFLINAGRSLYEVQKLLGHTQVTTTQRYAHLSNATLLHASNEVGTLLSQQMTPTAMTLHKTPIGVPITATQAMTG</sequence>
<dbReference type="PROSITE" id="PS51898">
    <property type="entry name" value="TYR_RECOMBINASE"/>
    <property type="match status" value="1"/>
</dbReference>
<dbReference type="SUPFAM" id="SSF56349">
    <property type="entry name" value="DNA breaking-rejoining enzymes"/>
    <property type="match status" value="1"/>
</dbReference>
<keyword evidence="4" id="KW-0233">DNA recombination</keyword>
<dbReference type="InterPro" id="IPR025166">
    <property type="entry name" value="Integrase_DNA_bind_dom"/>
</dbReference>